<dbReference type="GO" id="GO:0016020">
    <property type="term" value="C:membrane"/>
    <property type="evidence" value="ECO:0007669"/>
    <property type="project" value="UniProtKB-SubCell"/>
</dbReference>
<dbReference type="EMBL" id="CAJNOB010000001">
    <property type="protein sequence ID" value="CAF0689633.1"/>
    <property type="molecule type" value="Genomic_DNA"/>
</dbReference>
<keyword evidence="9 12" id="KW-1133">Transmembrane helix</keyword>
<evidence type="ECO:0000256" key="7">
    <source>
        <dbReference type="ARBA" id="ARBA00022967"/>
    </source>
</evidence>
<comment type="caution">
    <text evidence="14">The sequence shown here is derived from an EMBL/GenBank/DDBJ whole genome shotgun (WGS) entry which is preliminary data.</text>
</comment>
<evidence type="ECO:0000256" key="12">
    <source>
        <dbReference type="SAM" id="Phobius"/>
    </source>
</evidence>
<dbReference type="Proteomes" id="UP000663859">
    <property type="component" value="Unassembled WGS sequence"/>
</dbReference>
<keyword evidence="10" id="KW-0186">Copper</keyword>
<feature type="transmembrane region" description="Helical" evidence="12">
    <location>
        <begin position="68"/>
        <end position="90"/>
    </location>
</feature>
<dbReference type="CDD" id="cd13919">
    <property type="entry name" value="CuRO_HCO_II_like_5"/>
    <property type="match status" value="1"/>
</dbReference>
<keyword evidence="4" id="KW-0813">Transport</keyword>
<evidence type="ECO:0000256" key="9">
    <source>
        <dbReference type="ARBA" id="ARBA00022989"/>
    </source>
</evidence>
<dbReference type="InterPro" id="IPR045187">
    <property type="entry name" value="CcO_II"/>
</dbReference>
<dbReference type="InterPro" id="IPR001505">
    <property type="entry name" value="Copper_CuA"/>
</dbReference>
<protein>
    <recommendedName>
        <fullName evidence="3">cytochrome-c oxidase</fullName>
        <ecNumber evidence="3">7.1.1.9</ecNumber>
    </recommendedName>
</protein>
<keyword evidence="11 12" id="KW-0472">Membrane</keyword>
<dbReference type="GO" id="GO:0005507">
    <property type="term" value="F:copper ion binding"/>
    <property type="evidence" value="ECO:0007669"/>
    <property type="project" value="InterPro"/>
</dbReference>
<dbReference type="PANTHER" id="PTHR22888:SF9">
    <property type="entry name" value="CYTOCHROME C OXIDASE SUBUNIT 2"/>
    <property type="match status" value="1"/>
</dbReference>
<reference evidence="14" key="1">
    <citation type="submission" date="2021-02" db="EMBL/GenBank/DDBJ databases">
        <authorList>
            <person name="Cremers G."/>
            <person name="Picone N."/>
        </authorList>
    </citation>
    <scope>NUCLEOTIDE SEQUENCE</scope>
    <source>
        <strain evidence="14">PQ17</strain>
    </source>
</reference>
<dbReference type="PRINTS" id="PR01166">
    <property type="entry name" value="CYCOXIDASEII"/>
</dbReference>
<dbReference type="SUPFAM" id="SSF49503">
    <property type="entry name" value="Cupredoxins"/>
    <property type="match status" value="1"/>
</dbReference>
<dbReference type="RefSeq" id="WP_174581736.1">
    <property type="nucleotide sequence ID" value="NZ_CAJNOB010000001.1"/>
</dbReference>
<evidence type="ECO:0000256" key="4">
    <source>
        <dbReference type="ARBA" id="ARBA00022448"/>
    </source>
</evidence>
<dbReference type="Gene3D" id="1.10.287.90">
    <property type="match status" value="1"/>
</dbReference>
<dbReference type="InterPro" id="IPR008972">
    <property type="entry name" value="Cupredoxin"/>
</dbReference>
<evidence type="ECO:0000256" key="5">
    <source>
        <dbReference type="ARBA" id="ARBA00022692"/>
    </source>
</evidence>
<name>A0A8J2BQU9_9BACT</name>
<dbReference type="EC" id="7.1.1.9" evidence="3"/>
<sequence length="250" mass="27888">MITKMLGLPPGASEHAGEIDFFLEVVHWFMLILFVFWLSLFLYCLFRFRAKAHPLPSYQGLTSGWPKWVEAMVVGVDALLLVAFAFPLWANRAGSGSFPRASEAVRVRAVAQQFSWLFHYPGPDGKFGRTSPFLIDATNPVGLDKTDPDGADDVVSFNELHLPVGKPVILEITAKDVIHNFDVIEMRIQQDAIPGTTIPIWFKPVREGNYEIACGQLCGAGHTFMRATLKVESETSFDNWMQGLEKLKGS</sequence>
<dbReference type="Gene3D" id="2.60.40.420">
    <property type="entry name" value="Cupredoxins - blue copper proteins"/>
    <property type="match status" value="1"/>
</dbReference>
<evidence type="ECO:0000256" key="6">
    <source>
        <dbReference type="ARBA" id="ARBA00022723"/>
    </source>
</evidence>
<organism evidence="14 15">
    <name type="scientific">Candidatus Methylacidithermus pantelleriae</name>
    <dbReference type="NCBI Taxonomy" id="2744239"/>
    <lineage>
        <taxon>Bacteria</taxon>
        <taxon>Pseudomonadati</taxon>
        <taxon>Verrucomicrobiota</taxon>
        <taxon>Methylacidiphilae</taxon>
        <taxon>Methylacidiphilales</taxon>
        <taxon>Methylacidiphilaceae</taxon>
        <taxon>Candidatus Methylacidithermus</taxon>
    </lineage>
</organism>
<dbReference type="InterPro" id="IPR036257">
    <property type="entry name" value="Cyt_c_oxidase_su2_TM_sf"/>
</dbReference>
<dbReference type="InterPro" id="IPR002429">
    <property type="entry name" value="CcO_II-like_C"/>
</dbReference>
<evidence type="ECO:0000259" key="13">
    <source>
        <dbReference type="PROSITE" id="PS50857"/>
    </source>
</evidence>
<feature type="transmembrane region" description="Helical" evidence="12">
    <location>
        <begin position="25"/>
        <end position="48"/>
    </location>
</feature>
<evidence type="ECO:0000313" key="14">
    <source>
        <dbReference type="EMBL" id="CAF0689633.1"/>
    </source>
</evidence>
<dbReference type="SUPFAM" id="SSF81464">
    <property type="entry name" value="Cytochrome c oxidase subunit II-like, transmembrane region"/>
    <property type="match status" value="1"/>
</dbReference>
<gene>
    <name evidence="14" type="primary">cyoA</name>
    <name evidence="14" type="ORF">MPNT_10290</name>
</gene>
<evidence type="ECO:0000256" key="10">
    <source>
        <dbReference type="ARBA" id="ARBA00023008"/>
    </source>
</evidence>
<evidence type="ECO:0000313" key="15">
    <source>
        <dbReference type="Proteomes" id="UP000663859"/>
    </source>
</evidence>
<feature type="domain" description="Cytochrome oxidase subunit II copper A binding" evidence="13">
    <location>
        <begin position="102"/>
        <end position="243"/>
    </location>
</feature>
<dbReference type="AlphaFoldDB" id="A0A8J2BQU9"/>
<proteinExistence type="inferred from homology"/>
<comment type="subcellular location">
    <subcellularLocation>
        <location evidence="1">Membrane</location>
        <topology evidence="1">Multi-pass membrane protein</topology>
    </subcellularLocation>
</comment>
<evidence type="ECO:0000256" key="1">
    <source>
        <dbReference type="ARBA" id="ARBA00004141"/>
    </source>
</evidence>
<keyword evidence="6" id="KW-0479">Metal-binding</keyword>
<keyword evidence="7" id="KW-1278">Translocase</keyword>
<keyword evidence="15" id="KW-1185">Reference proteome</keyword>
<evidence type="ECO:0000256" key="8">
    <source>
        <dbReference type="ARBA" id="ARBA00022982"/>
    </source>
</evidence>
<accession>A0A8J2BQU9</accession>
<dbReference type="GO" id="GO:0004129">
    <property type="term" value="F:cytochrome-c oxidase activity"/>
    <property type="evidence" value="ECO:0007669"/>
    <property type="project" value="UniProtKB-EC"/>
</dbReference>
<comment type="similarity">
    <text evidence="2">Belongs to the cytochrome c oxidase subunit 2 family.</text>
</comment>
<dbReference type="PROSITE" id="PS50857">
    <property type="entry name" value="COX2_CUA"/>
    <property type="match status" value="1"/>
</dbReference>
<keyword evidence="5 12" id="KW-0812">Transmembrane</keyword>
<dbReference type="Pfam" id="PF00116">
    <property type="entry name" value="COX2"/>
    <property type="match status" value="1"/>
</dbReference>
<dbReference type="PROSITE" id="PS00078">
    <property type="entry name" value="COX2"/>
    <property type="match status" value="1"/>
</dbReference>
<evidence type="ECO:0000256" key="2">
    <source>
        <dbReference type="ARBA" id="ARBA00007866"/>
    </source>
</evidence>
<evidence type="ECO:0000256" key="11">
    <source>
        <dbReference type="ARBA" id="ARBA00023136"/>
    </source>
</evidence>
<dbReference type="PANTHER" id="PTHR22888">
    <property type="entry name" value="CYTOCHROME C OXIDASE, SUBUNIT II"/>
    <property type="match status" value="1"/>
</dbReference>
<evidence type="ECO:0000256" key="3">
    <source>
        <dbReference type="ARBA" id="ARBA00012949"/>
    </source>
</evidence>
<keyword evidence="8" id="KW-0249">Electron transport</keyword>
<dbReference type="GO" id="GO:0042773">
    <property type="term" value="P:ATP synthesis coupled electron transport"/>
    <property type="evidence" value="ECO:0007669"/>
    <property type="project" value="TreeGrafter"/>
</dbReference>